<evidence type="ECO:0000256" key="2">
    <source>
        <dbReference type="ARBA" id="ARBA00009825"/>
    </source>
</evidence>
<proteinExistence type="inferred from homology"/>
<reference evidence="7 8" key="1">
    <citation type="journal article" date="2013" name="Nat. Genet.">
        <title>The genome of the hydatid tapeworm Echinococcus granulosus.</title>
        <authorList>
            <person name="Zheng H."/>
            <person name="Zhang W."/>
            <person name="Zhang L."/>
            <person name="Zhang Z."/>
            <person name="Li J."/>
            <person name="Lu G."/>
            <person name="Zhu Y."/>
            <person name="Wang Y."/>
            <person name="Huang Y."/>
            <person name="Liu J."/>
            <person name="Kang H."/>
            <person name="Chen J."/>
            <person name="Wang L."/>
            <person name="Chen A."/>
            <person name="Yu S."/>
            <person name="Gao Z."/>
            <person name="Jin L."/>
            <person name="Gu W."/>
            <person name="Wang Z."/>
            <person name="Zhao L."/>
            <person name="Shi B."/>
            <person name="Wen H."/>
            <person name="Lin R."/>
            <person name="Jones M.K."/>
            <person name="Brejova B."/>
            <person name="Vinar T."/>
            <person name="Zhao G."/>
            <person name="McManus D.P."/>
            <person name="Chen Z."/>
            <person name="Zhou Y."/>
            <person name="Wang S."/>
        </authorList>
    </citation>
    <scope>NUCLEOTIDE SEQUENCE [LARGE SCALE GENOMIC DNA]</scope>
</reference>
<gene>
    <name evidence="7" type="ORF">EGR_01921</name>
</gene>
<evidence type="ECO:0000313" key="8">
    <source>
        <dbReference type="Proteomes" id="UP000019149"/>
    </source>
</evidence>
<comment type="caution">
    <text evidence="7">The sequence shown here is derived from an EMBL/GenBank/DDBJ whole genome shotgun (WGS) entry which is preliminary data.</text>
</comment>
<evidence type="ECO:0000256" key="5">
    <source>
        <dbReference type="ARBA" id="ARBA00023136"/>
    </source>
</evidence>
<comment type="similarity">
    <text evidence="2 6">Belongs to the OST5 family.</text>
</comment>
<sequence length="98" mass="11047">MGFTELMCISRLTAKMEPRVPISEMSRFVSPLNPAMYPTLGMLLTAIGVFFMAWFFVYEITGTKYVRELFKEVLIATAASIFMGTGLLFTALWVGIYV</sequence>
<comment type="function">
    <text evidence="6">Subunit of the oligosaccharyl transferase (OST) complex that catalyzes the initial transfer of a defined glycan (Glc(3)Man(9)GlcNAc(2) in eukaryotes) from the lipid carrier dolichol-pyrophosphate to an asparagine residue within an Asn-X-Ser/Thr consensus motif in nascent polypeptide chains, the first step in protein N-glycosylation. N-glycosylation occurs cotranslationally and the complex associates with the Sec61 complex at the channel-forming translocon complex that mediates protein translocation across the endoplasmic reticulum (ER). All subunits are required for a maximal enzyme activity.</text>
</comment>
<keyword evidence="3 6" id="KW-0812">Transmembrane</keyword>
<evidence type="ECO:0000256" key="3">
    <source>
        <dbReference type="ARBA" id="ARBA00022692"/>
    </source>
</evidence>
<evidence type="ECO:0000256" key="1">
    <source>
        <dbReference type="ARBA" id="ARBA00004141"/>
    </source>
</evidence>
<comment type="subcellular location">
    <subcellularLocation>
        <location evidence="1 6">Membrane</location>
        <topology evidence="1 6">Multi-pass membrane protein</topology>
    </subcellularLocation>
</comment>
<feature type="transmembrane region" description="Helical" evidence="6">
    <location>
        <begin position="73"/>
        <end position="96"/>
    </location>
</feature>
<evidence type="ECO:0000313" key="7">
    <source>
        <dbReference type="EMBL" id="EUB63117.1"/>
    </source>
</evidence>
<dbReference type="GO" id="GO:0008250">
    <property type="term" value="C:oligosaccharyltransferase complex"/>
    <property type="evidence" value="ECO:0007669"/>
    <property type="project" value="UniProtKB-UniRule"/>
</dbReference>
<dbReference type="PANTHER" id="PTHR13636">
    <property type="entry name" value="TRANSMEMBRANE PROTEIN 258"/>
    <property type="match status" value="1"/>
</dbReference>
<protein>
    <recommendedName>
        <fullName evidence="6">Dolichyl-diphosphooligosaccharide-protein glycosyltransferase subunit TMEM258</fullName>
    </recommendedName>
    <alternativeName>
        <fullName evidence="6">Transmembrane protein 258</fullName>
    </alternativeName>
</protein>
<dbReference type="OMA" id="MERYVGP"/>
<dbReference type="Pfam" id="PF05251">
    <property type="entry name" value="Ost5"/>
    <property type="match status" value="1"/>
</dbReference>
<dbReference type="EMBL" id="APAU02000008">
    <property type="protein sequence ID" value="EUB63117.1"/>
    <property type="molecule type" value="Genomic_DNA"/>
</dbReference>
<dbReference type="AlphaFoldDB" id="W6UX63"/>
<dbReference type="Proteomes" id="UP000019149">
    <property type="component" value="Unassembled WGS sequence"/>
</dbReference>
<dbReference type="CTD" id="36337636"/>
<dbReference type="KEGG" id="egl:EGR_01921"/>
<dbReference type="GeneID" id="36337636"/>
<name>W6UX63_ECHGR</name>
<keyword evidence="8" id="KW-1185">Reference proteome</keyword>
<dbReference type="OrthoDB" id="18408at2759"/>
<accession>W6UX63</accession>
<keyword evidence="4 6" id="KW-1133">Transmembrane helix</keyword>
<dbReference type="STRING" id="6210.W6UX63"/>
<dbReference type="InterPro" id="IPR007915">
    <property type="entry name" value="TMEM258/Ost5"/>
</dbReference>
<dbReference type="GO" id="GO:0006487">
    <property type="term" value="P:protein N-linked glycosylation"/>
    <property type="evidence" value="ECO:0007669"/>
    <property type="project" value="UniProtKB-UniRule"/>
</dbReference>
<evidence type="ECO:0000256" key="4">
    <source>
        <dbReference type="ARBA" id="ARBA00022989"/>
    </source>
</evidence>
<organism evidence="7 8">
    <name type="scientific">Echinococcus granulosus</name>
    <name type="common">Hydatid tapeworm</name>
    <dbReference type="NCBI Taxonomy" id="6210"/>
    <lineage>
        <taxon>Eukaryota</taxon>
        <taxon>Metazoa</taxon>
        <taxon>Spiralia</taxon>
        <taxon>Lophotrochozoa</taxon>
        <taxon>Platyhelminthes</taxon>
        <taxon>Cestoda</taxon>
        <taxon>Eucestoda</taxon>
        <taxon>Cyclophyllidea</taxon>
        <taxon>Taeniidae</taxon>
        <taxon>Echinococcus</taxon>
        <taxon>Echinococcus granulosus group</taxon>
    </lineage>
</organism>
<feature type="transmembrane region" description="Helical" evidence="6">
    <location>
        <begin position="35"/>
        <end position="61"/>
    </location>
</feature>
<comment type="subunit">
    <text evidence="6">Component of the oligosaccharyltransferase (OST) complex.</text>
</comment>
<evidence type="ECO:0000256" key="6">
    <source>
        <dbReference type="RuleBase" id="RU367008"/>
    </source>
</evidence>
<dbReference type="RefSeq" id="XP_024354313.1">
    <property type="nucleotide sequence ID" value="XM_024491170.1"/>
</dbReference>
<keyword evidence="5 6" id="KW-0472">Membrane</keyword>